<dbReference type="eggNOG" id="COG1544">
    <property type="taxonomic scope" value="Bacteria"/>
</dbReference>
<reference evidence="1 2" key="1">
    <citation type="submission" date="2013-09" db="EMBL/GenBank/DDBJ databases">
        <authorList>
            <person name="Zeng Z."/>
            <person name="Chen C."/>
        </authorList>
    </citation>
    <scope>NUCLEOTIDE SEQUENCE [LARGE SCALE GENOMIC DNA]</scope>
    <source>
        <strain evidence="1 2">WB 3.3-2</strain>
    </source>
</reference>
<accession>A0A0A2MG40</accession>
<name>A0A0A2MG40_9FLAO</name>
<protein>
    <submittedName>
        <fullName evidence="1">Ribosomal subunit interface protein</fullName>
    </submittedName>
</protein>
<dbReference type="Proteomes" id="UP000030152">
    <property type="component" value="Unassembled WGS sequence"/>
</dbReference>
<dbReference type="InterPro" id="IPR003489">
    <property type="entry name" value="RHF/RaiA"/>
</dbReference>
<comment type="caution">
    <text evidence="1">The sequence shown here is derived from an EMBL/GenBank/DDBJ whole genome shotgun (WGS) entry which is preliminary data.</text>
</comment>
<dbReference type="EMBL" id="JRLX01000005">
    <property type="protein sequence ID" value="KGO87265.1"/>
    <property type="molecule type" value="Genomic_DNA"/>
</dbReference>
<dbReference type="RefSeq" id="WP_020213342.1">
    <property type="nucleotide sequence ID" value="NZ_JRLX01000005.1"/>
</dbReference>
<proteinExistence type="predicted"/>
<dbReference type="STRING" id="1121895.GCA_000378485_02184"/>
<gene>
    <name evidence="1" type="ORF">Q765_06250</name>
</gene>
<evidence type="ECO:0000313" key="2">
    <source>
        <dbReference type="Proteomes" id="UP000030152"/>
    </source>
</evidence>
<dbReference type="Pfam" id="PF02482">
    <property type="entry name" value="Ribosomal_S30AE"/>
    <property type="match status" value="1"/>
</dbReference>
<keyword evidence="2" id="KW-1185">Reference proteome</keyword>
<sequence length="105" mass="11839">MQISIRTDNHIEGSDRMENYFTEVLTTTLKRFEDKITSLEVHVSDENGGDKGGLDDKRCLIEARVNGMQPQAVSHNAPSVELAIKGATDKMKKLLEHTFDKIRSH</sequence>
<dbReference type="OrthoDB" id="121633at2"/>
<evidence type="ECO:0000313" key="1">
    <source>
        <dbReference type="EMBL" id="KGO87265.1"/>
    </source>
</evidence>
<dbReference type="SUPFAM" id="SSF69754">
    <property type="entry name" value="Ribosome binding protein Y (YfiA homologue)"/>
    <property type="match status" value="1"/>
</dbReference>
<organism evidence="1 2">
    <name type="scientific">Flavobacterium rivuli WB 3.3-2 = DSM 21788</name>
    <dbReference type="NCBI Taxonomy" id="1121895"/>
    <lineage>
        <taxon>Bacteria</taxon>
        <taxon>Pseudomonadati</taxon>
        <taxon>Bacteroidota</taxon>
        <taxon>Flavobacteriia</taxon>
        <taxon>Flavobacteriales</taxon>
        <taxon>Flavobacteriaceae</taxon>
        <taxon>Flavobacterium</taxon>
    </lineage>
</organism>
<dbReference type="InterPro" id="IPR036567">
    <property type="entry name" value="RHF-like"/>
</dbReference>
<dbReference type="AlphaFoldDB" id="A0A0A2MG40"/>
<dbReference type="Gene3D" id="3.30.160.100">
    <property type="entry name" value="Ribosome hibernation promotion factor-like"/>
    <property type="match status" value="1"/>
</dbReference>